<name>S4XFD2_9CORY</name>
<dbReference type="InterPro" id="IPR050902">
    <property type="entry name" value="ABC_Transporter_SBP"/>
</dbReference>
<protein>
    <submittedName>
        <fullName evidence="4">Zinc ABC transport system substrate-binding protein</fullName>
    </submittedName>
</protein>
<comment type="similarity">
    <text evidence="1">Belongs to the bacterial solute-binding protein 8 family.</text>
</comment>
<feature type="signal peptide" evidence="2">
    <location>
        <begin position="1"/>
        <end position="35"/>
    </location>
</feature>
<evidence type="ECO:0000313" key="4">
    <source>
        <dbReference type="EMBL" id="AGP31842.1"/>
    </source>
</evidence>
<dbReference type="OrthoDB" id="9797850at2"/>
<evidence type="ECO:0000256" key="1">
    <source>
        <dbReference type="ARBA" id="ARBA00008814"/>
    </source>
</evidence>
<keyword evidence="2" id="KW-0732">Signal</keyword>
<gene>
    <name evidence="4" type="ORF">A606_11015</name>
</gene>
<proteinExistence type="inferred from homology"/>
<evidence type="ECO:0000259" key="3">
    <source>
        <dbReference type="PROSITE" id="PS50983"/>
    </source>
</evidence>
<accession>S4XFD2</accession>
<dbReference type="PANTHER" id="PTHR30535:SF34">
    <property type="entry name" value="MOLYBDATE-BINDING PROTEIN MOLA"/>
    <property type="match status" value="1"/>
</dbReference>
<dbReference type="PROSITE" id="PS50983">
    <property type="entry name" value="FE_B12_PBP"/>
    <property type="match status" value="1"/>
</dbReference>
<evidence type="ECO:0000313" key="5">
    <source>
        <dbReference type="Proteomes" id="UP000014809"/>
    </source>
</evidence>
<sequence>MRIRTTTNTLSAARAVSTISAVAASALLLTLTACSSDDRSDAAISVDNCGDTVTFDAPPENVTILKSAPVTTLSELGVLDRVKNRAGLYPPEYFSDETNAALDEIPSITDKTDESGHLQISREEVVTTAPDLVIGETDTINRQTMASSGIPVIEEPAFCGSIEGVVTWDDVWDQITVYGTIFGKEEAAAAYIDELQQRLDAVTDAPTATKPDGSPYSIAVLYPTIGGGVTYAYGTGSMAAPIVASAGAENTYGDQTDRVFEVSAEDIVDRNPDVILALYSDGREDQIVDAVNRLPGIDRTTAGKNQQILPMLLNFAEPPTPLGVDGLKKLDAYLRGLD</sequence>
<dbReference type="Pfam" id="PF01497">
    <property type="entry name" value="Peripla_BP_2"/>
    <property type="match status" value="1"/>
</dbReference>
<reference evidence="4 5" key="1">
    <citation type="submission" date="2012-06" db="EMBL/GenBank/DDBJ databases">
        <title>Complete genome sequence of Corynebacterium terpenotabidum Y-11 (=DSM 44721).</title>
        <authorList>
            <person name="Ruckert C."/>
            <person name="Albersmeier A."/>
            <person name="Al-Dilaimi A."/>
            <person name="Szczepanowski R."/>
            <person name="Kalinowski J."/>
        </authorList>
    </citation>
    <scope>NUCLEOTIDE SEQUENCE [LARGE SCALE GENOMIC DNA]</scope>
    <source>
        <strain evidence="4 5">Y-11</strain>
    </source>
</reference>
<dbReference type="eggNOG" id="COG0614">
    <property type="taxonomic scope" value="Bacteria"/>
</dbReference>
<keyword evidence="5" id="KW-1185">Reference proteome</keyword>
<organism evidence="4 5">
    <name type="scientific">Corynebacterium terpenotabidum Y-11</name>
    <dbReference type="NCBI Taxonomy" id="1200352"/>
    <lineage>
        <taxon>Bacteria</taxon>
        <taxon>Bacillati</taxon>
        <taxon>Actinomycetota</taxon>
        <taxon>Actinomycetes</taxon>
        <taxon>Mycobacteriales</taxon>
        <taxon>Corynebacteriaceae</taxon>
        <taxon>Corynebacterium</taxon>
    </lineage>
</organism>
<dbReference type="SUPFAM" id="SSF53807">
    <property type="entry name" value="Helical backbone' metal receptor"/>
    <property type="match status" value="1"/>
</dbReference>
<dbReference type="PROSITE" id="PS51257">
    <property type="entry name" value="PROKAR_LIPOPROTEIN"/>
    <property type="match status" value="1"/>
</dbReference>
<dbReference type="PATRIC" id="fig|1200352.3.peg.2254"/>
<dbReference type="KEGG" id="cter:A606_11015"/>
<dbReference type="Proteomes" id="UP000014809">
    <property type="component" value="Chromosome"/>
</dbReference>
<dbReference type="EMBL" id="CP003696">
    <property type="protein sequence ID" value="AGP31842.1"/>
    <property type="molecule type" value="Genomic_DNA"/>
</dbReference>
<dbReference type="RefSeq" id="WP_020442191.1">
    <property type="nucleotide sequence ID" value="NC_021663.1"/>
</dbReference>
<dbReference type="PANTHER" id="PTHR30535">
    <property type="entry name" value="VITAMIN B12-BINDING PROTEIN"/>
    <property type="match status" value="1"/>
</dbReference>
<dbReference type="AlphaFoldDB" id="S4XFD2"/>
<dbReference type="HOGENOM" id="CLU_038034_7_1_11"/>
<evidence type="ECO:0000256" key="2">
    <source>
        <dbReference type="SAM" id="SignalP"/>
    </source>
</evidence>
<dbReference type="InterPro" id="IPR002491">
    <property type="entry name" value="ABC_transptr_periplasmic_BD"/>
</dbReference>
<feature type="chain" id="PRO_5039119236" evidence="2">
    <location>
        <begin position="36"/>
        <end position="338"/>
    </location>
</feature>
<dbReference type="Gene3D" id="3.40.50.1980">
    <property type="entry name" value="Nitrogenase molybdenum iron protein domain"/>
    <property type="match status" value="2"/>
</dbReference>
<dbReference type="STRING" id="1200352.A606_11015"/>
<feature type="domain" description="Fe/B12 periplasmic-binding" evidence="3">
    <location>
        <begin position="61"/>
        <end position="338"/>
    </location>
</feature>